<feature type="compositionally biased region" description="Basic and acidic residues" evidence="6">
    <location>
        <begin position="188"/>
        <end position="200"/>
    </location>
</feature>
<keyword evidence="4 5" id="KW-0694">RNA-binding</keyword>
<dbReference type="Pfam" id="PF16275">
    <property type="entry name" value="SF1-HH"/>
    <property type="match status" value="1"/>
</dbReference>
<keyword evidence="3" id="KW-0862">Zinc</keyword>
<evidence type="ECO:0000256" key="5">
    <source>
        <dbReference type="PROSITE-ProRule" id="PRU00176"/>
    </source>
</evidence>
<dbReference type="PROSITE" id="PS50084">
    <property type="entry name" value="KH_TYPE_1"/>
    <property type="match status" value="1"/>
</dbReference>
<feature type="compositionally biased region" description="Acidic residues" evidence="6">
    <location>
        <begin position="133"/>
        <end position="187"/>
    </location>
</feature>
<dbReference type="Gene3D" id="6.10.140.1790">
    <property type="match status" value="1"/>
</dbReference>
<proteinExistence type="predicted"/>
<dbReference type="Pfam" id="PF22675">
    <property type="entry name" value="KH-I_KHDC4-BBP"/>
    <property type="match status" value="1"/>
</dbReference>
<feature type="region of interest" description="Disordered" evidence="6">
    <location>
        <begin position="239"/>
        <end position="275"/>
    </location>
</feature>
<evidence type="ECO:0000256" key="6">
    <source>
        <dbReference type="SAM" id="MobiDB-lite"/>
    </source>
</evidence>
<evidence type="ECO:0000259" key="7">
    <source>
        <dbReference type="PROSITE" id="PS50102"/>
    </source>
</evidence>
<dbReference type="Proteomes" id="UP001140949">
    <property type="component" value="Unassembled WGS sequence"/>
</dbReference>
<dbReference type="InterPro" id="IPR004087">
    <property type="entry name" value="KH_dom"/>
</dbReference>
<sequence>MGKESHAVDSDDCSSDNENADEVEEEEPSEVDPEEEPVEEDPFEEEPVEADPSEEETDEEDPCEEEPDEEDPCEEEPSEEGSCEEEPDEDPYDESNVESVHEQEPSEVQREEEPNRQASCVEVVNEEHSCESSGEDETNEEPFEEDTHEEQYEIEVSEDSEADEEEYEEYEEQCEEEPSEEPSEEVPSEPKEPSGDDRYTRQSNPEKNMSADIVSGQKGSIGSLSINLLETPQNMSNNVMAPQKLDNSMDTGKKRRSRWDVKPCSNGTADGGIDVSKKKKSRWSIDDSQLNNTGVVSDHDIALCHEVVKLHAQLYEITQKLQSREVVDERPDDERSPSPPPIYNNLGIKINSREARLREKLKLQRQTIISELIQKNPNYIPPLDYENPKKSKKKPMCPSPTPNSKFCKKLYIPSKEYPEYNFIGLIIGPRGNTQKRMEKETGARICLRGKGSKLERKGKQKVRKLSDKEELHVLVEADSQGSLDAAVAMVEKLLIPVVDGRHVHKLAQLRELATLNGCLRSKGSINSGKKLCDICGDATHSTSACPLTASDPGANTNEHGVSFLSELRGAFSAFSSPEVPSSCIHSVANIASASSKPKEEIDNTTLYVGCLPHSVDDNKLVKLFSPFGQICESRVVRGEKRGLSSSSYGFVKYFDHIKATMAVTQMNGYKIDGKVLVVQMVGNFLSPDKPKIAARGLFDANQLPQYPGYAAIAHSNPGPMCSPCPPRSVLPESAASFVKNSSNSVYHNHFRGQASASLGPFCQPPPASALLSRDVAPSDELANFPGYLKSLGPPSQLLQASQTTYPSSSQVHFTPKFSYPYMPPP</sequence>
<dbReference type="InterPro" id="IPR032570">
    <property type="entry name" value="SF1-HH"/>
</dbReference>
<dbReference type="InterPro" id="IPR035979">
    <property type="entry name" value="RBD_domain_sf"/>
</dbReference>
<dbReference type="EMBL" id="JANAVB010003398">
    <property type="protein sequence ID" value="KAJ6849873.1"/>
    <property type="molecule type" value="Genomic_DNA"/>
</dbReference>
<dbReference type="CDD" id="cd02395">
    <property type="entry name" value="KH-I_BBP"/>
    <property type="match status" value="1"/>
</dbReference>
<feature type="region of interest" description="Disordered" evidence="6">
    <location>
        <begin position="1"/>
        <end position="217"/>
    </location>
</feature>
<feature type="domain" description="RRM" evidence="7">
    <location>
        <begin position="604"/>
        <end position="683"/>
    </location>
</feature>
<dbReference type="Pfam" id="PF00076">
    <property type="entry name" value="RRM_1"/>
    <property type="match status" value="1"/>
</dbReference>
<evidence type="ECO:0000313" key="9">
    <source>
        <dbReference type="Proteomes" id="UP001140949"/>
    </source>
</evidence>
<dbReference type="SUPFAM" id="SSF54928">
    <property type="entry name" value="RNA-binding domain, RBD"/>
    <property type="match status" value="1"/>
</dbReference>
<dbReference type="InterPro" id="IPR036612">
    <property type="entry name" value="KH_dom_type_1_sf"/>
</dbReference>
<dbReference type="InterPro" id="IPR045071">
    <property type="entry name" value="BBP-like"/>
</dbReference>
<dbReference type="InterPro" id="IPR000504">
    <property type="entry name" value="RRM_dom"/>
</dbReference>
<dbReference type="Gene3D" id="3.30.1370.10">
    <property type="entry name" value="K Homology domain, type 1"/>
    <property type="match status" value="1"/>
</dbReference>
<feature type="compositionally biased region" description="Acidic residues" evidence="6">
    <location>
        <begin position="10"/>
        <end position="96"/>
    </location>
</feature>
<dbReference type="GO" id="GO:0008270">
    <property type="term" value="F:zinc ion binding"/>
    <property type="evidence" value="ECO:0007669"/>
    <property type="project" value="UniProtKB-KW"/>
</dbReference>
<protein>
    <submittedName>
        <fullName evidence="8">Branchpoint-bridging protein-like</fullName>
    </submittedName>
</protein>
<dbReference type="InterPro" id="IPR047086">
    <property type="entry name" value="SF1-HH_sf"/>
</dbReference>
<gene>
    <name evidence="8" type="ORF">M6B38_268615</name>
</gene>
<accession>A0AAX6IAA7</accession>
<dbReference type="PROSITE" id="PS50102">
    <property type="entry name" value="RRM"/>
    <property type="match status" value="1"/>
</dbReference>
<reference evidence="8" key="2">
    <citation type="submission" date="2023-04" db="EMBL/GenBank/DDBJ databases">
        <authorList>
            <person name="Bruccoleri R.E."/>
            <person name="Oakeley E.J."/>
            <person name="Faust A.-M."/>
            <person name="Dessus-Babus S."/>
            <person name="Altorfer M."/>
            <person name="Burckhardt D."/>
            <person name="Oertli M."/>
            <person name="Naumann U."/>
            <person name="Petersen F."/>
            <person name="Wong J."/>
        </authorList>
    </citation>
    <scope>NUCLEOTIDE SEQUENCE</scope>
    <source>
        <strain evidence="8">GSM-AAB239-AS_SAM_17_03QT</strain>
        <tissue evidence="8">Leaf</tissue>
    </source>
</reference>
<feature type="compositionally biased region" description="Polar residues" evidence="6">
    <location>
        <begin position="239"/>
        <end position="250"/>
    </location>
</feature>
<dbReference type="PANTHER" id="PTHR11208:SF45">
    <property type="entry name" value="SPLICING FACTOR 1"/>
    <property type="match status" value="1"/>
</dbReference>
<evidence type="ECO:0000313" key="8">
    <source>
        <dbReference type="EMBL" id="KAJ6849873.1"/>
    </source>
</evidence>
<dbReference type="InterPro" id="IPR012677">
    <property type="entry name" value="Nucleotide-bd_a/b_plait_sf"/>
</dbReference>
<organism evidence="8 9">
    <name type="scientific">Iris pallida</name>
    <name type="common">Sweet iris</name>
    <dbReference type="NCBI Taxonomy" id="29817"/>
    <lineage>
        <taxon>Eukaryota</taxon>
        <taxon>Viridiplantae</taxon>
        <taxon>Streptophyta</taxon>
        <taxon>Embryophyta</taxon>
        <taxon>Tracheophyta</taxon>
        <taxon>Spermatophyta</taxon>
        <taxon>Magnoliopsida</taxon>
        <taxon>Liliopsida</taxon>
        <taxon>Asparagales</taxon>
        <taxon>Iridaceae</taxon>
        <taxon>Iridoideae</taxon>
        <taxon>Irideae</taxon>
        <taxon>Iris</taxon>
    </lineage>
</organism>
<dbReference type="SMART" id="SM00360">
    <property type="entry name" value="RRM"/>
    <property type="match status" value="1"/>
</dbReference>
<dbReference type="AlphaFoldDB" id="A0AAX6IAA7"/>
<dbReference type="SMART" id="SM00322">
    <property type="entry name" value="KH"/>
    <property type="match status" value="1"/>
</dbReference>
<dbReference type="Gene3D" id="3.30.70.330">
    <property type="match status" value="1"/>
</dbReference>
<dbReference type="GO" id="GO:0048024">
    <property type="term" value="P:regulation of mRNA splicing, via spliceosome"/>
    <property type="evidence" value="ECO:0007669"/>
    <property type="project" value="TreeGrafter"/>
</dbReference>
<keyword evidence="1" id="KW-0479">Metal-binding</keyword>
<keyword evidence="2" id="KW-0863">Zinc-finger</keyword>
<dbReference type="PANTHER" id="PTHR11208">
    <property type="entry name" value="RNA-BINDING PROTEIN RELATED"/>
    <property type="match status" value="1"/>
</dbReference>
<reference evidence="8" key="1">
    <citation type="journal article" date="2023" name="GigaByte">
        <title>Genome assembly of the bearded iris, Iris pallida Lam.</title>
        <authorList>
            <person name="Bruccoleri R.E."/>
            <person name="Oakeley E.J."/>
            <person name="Faust A.M.E."/>
            <person name="Altorfer M."/>
            <person name="Dessus-Babus S."/>
            <person name="Burckhardt D."/>
            <person name="Oertli M."/>
            <person name="Naumann U."/>
            <person name="Petersen F."/>
            <person name="Wong J."/>
        </authorList>
    </citation>
    <scope>NUCLEOTIDE SEQUENCE</scope>
    <source>
        <strain evidence="8">GSM-AAB239-AS_SAM_17_03QT</strain>
    </source>
</reference>
<feature type="compositionally biased region" description="Basic and acidic residues" evidence="6">
    <location>
        <begin position="99"/>
        <end position="115"/>
    </location>
</feature>
<evidence type="ECO:0000256" key="2">
    <source>
        <dbReference type="ARBA" id="ARBA00022771"/>
    </source>
</evidence>
<evidence type="ECO:0000256" key="4">
    <source>
        <dbReference type="ARBA" id="ARBA00022884"/>
    </source>
</evidence>
<evidence type="ECO:0000256" key="1">
    <source>
        <dbReference type="ARBA" id="ARBA00022723"/>
    </source>
</evidence>
<comment type="caution">
    <text evidence="8">The sequence shown here is derived from an EMBL/GenBank/DDBJ whole genome shotgun (WGS) entry which is preliminary data.</text>
</comment>
<name>A0AAX6IAA7_IRIPA</name>
<dbReference type="InterPro" id="IPR055256">
    <property type="entry name" value="KH_1_KHDC4/BBP-like"/>
</dbReference>
<dbReference type="SUPFAM" id="SSF54791">
    <property type="entry name" value="Eukaryotic type KH-domain (KH-domain type I)"/>
    <property type="match status" value="1"/>
</dbReference>
<dbReference type="GO" id="GO:0003729">
    <property type="term" value="F:mRNA binding"/>
    <property type="evidence" value="ECO:0007669"/>
    <property type="project" value="TreeGrafter"/>
</dbReference>
<keyword evidence="9" id="KW-1185">Reference proteome</keyword>
<evidence type="ECO:0000256" key="3">
    <source>
        <dbReference type="ARBA" id="ARBA00022833"/>
    </source>
</evidence>
<dbReference type="GO" id="GO:0005634">
    <property type="term" value="C:nucleus"/>
    <property type="evidence" value="ECO:0007669"/>
    <property type="project" value="TreeGrafter"/>
</dbReference>